<name>A0A8U8C1R8_GEOPR</name>
<reference evidence="1" key="3">
    <citation type="submission" date="2025-09" db="UniProtKB">
        <authorList>
            <consortium name="Ensembl"/>
        </authorList>
    </citation>
    <scope>IDENTIFICATION</scope>
</reference>
<proteinExistence type="predicted"/>
<organism evidence="1 2">
    <name type="scientific">Geospiza parvula</name>
    <name type="common">Small tree-finch</name>
    <name type="synonym">Camarhynchus parvulus</name>
    <dbReference type="NCBI Taxonomy" id="87175"/>
    <lineage>
        <taxon>Eukaryota</taxon>
        <taxon>Metazoa</taxon>
        <taxon>Chordata</taxon>
        <taxon>Craniata</taxon>
        <taxon>Vertebrata</taxon>
        <taxon>Euteleostomi</taxon>
        <taxon>Archelosauria</taxon>
        <taxon>Archosauria</taxon>
        <taxon>Dinosauria</taxon>
        <taxon>Saurischia</taxon>
        <taxon>Theropoda</taxon>
        <taxon>Coelurosauria</taxon>
        <taxon>Aves</taxon>
        <taxon>Neognathae</taxon>
        <taxon>Neoaves</taxon>
        <taxon>Telluraves</taxon>
        <taxon>Australaves</taxon>
        <taxon>Passeriformes</taxon>
        <taxon>Thraupidae</taxon>
        <taxon>Camarhynchus</taxon>
    </lineage>
</organism>
<accession>A0A8U8C1R8</accession>
<dbReference type="Proteomes" id="UP000694382">
    <property type="component" value="Chromosome 5"/>
</dbReference>
<dbReference type="AlphaFoldDB" id="A0A8U8C1R8"/>
<dbReference type="Ensembl" id="ENSCPVT00000028580.1">
    <property type="protein sequence ID" value="ENSCPVP00000027212.1"/>
    <property type="gene ID" value="ENSCPVG00000018268.1"/>
</dbReference>
<reference evidence="1" key="2">
    <citation type="submission" date="2025-08" db="UniProtKB">
        <authorList>
            <consortium name="Ensembl"/>
        </authorList>
    </citation>
    <scope>IDENTIFICATION</scope>
</reference>
<evidence type="ECO:0000313" key="1">
    <source>
        <dbReference type="Ensembl" id="ENSCPVP00000027212.1"/>
    </source>
</evidence>
<evidence type="ECO:0000313" key="2">
    <source>
        <dbReference type="Proteomes" id="UP000694382"/>
    </source>
</evidence>
<reference evidence="1" key="1">
    <citation type="submission" date="2020-02" db="EMBL/GenBank/DDBJ databases">
        <authorList>
            <person name="Enbody D E."/>
            <person name="Pettersson E M."/>
        </authorList>
    </citation>
    <scope>NUCLEOTIDE SEQUENCE [LARGE SCALE GENOMIC DNA]</scope>
</reference>
<keyword evidence="2" id="KW-1185">Reference proteome</keyword>
<sequence>SAGCKPECSELPYLCWQYQDRMHHSSIYFFSVDPEKAFADIIGTKPIYLEAHRLMEVVPASHLIQNLAKSYINLNPHGLGPKGVKDIISAMVSNTTITQLEFEDSCVLIEGTHQELKPLPVCFWLICRTSMFFSSWGVVCTQTLMAVEVK</sequence>
<protein>
    <submittedName>
        <fullName evidence="1">Uncharacterized protein</fullName>
    </submittedName>
</protein>